<dbReference type="STRING" id="1838280.A6M21_10305"/>
<feature type="modified residue" description="N6-(pyridoxal phosphate)lysine" evidence="2 3">
    <location>
        <position position="36"/>
    </location>
</feature>
<dbReference type="CDD" id="cd00635">
    <property type="entry name" value="PLPDE_III_YBL036c_like"/>
    <property type="match status" value="1"/>
</dbReference>
<sequence>MASIGENLRHVKETAAAAARRAGRDPARVQLVVVTKTVAPDRIAEALAAGATACGENRVQELLAKQPELPSGVQWHLIGHLQTNKVKLIAGRVQLIHSLDSLHLAREIGRRAVEKGWVAPVLVQVNVAGDPAKYGLPPGEVAGFLQECLLIEGLQVRGLMTIPPLASRAEESRPVFRALRLLAEELRQKMPSLPLELLSMGMSSDYAVAVEEGATLIRVGTAIFGPREG</sequence>
<dbReference type="FunFam" id="3.20.20.10:FF:000018">
    <property type="entry name" value="Pyridoxal phosphate homeostasis protein"/>
    <property type="match status" value="1"/>
</dbReference>
<accession>A0A1B7LET7</accession>
<dbReference type="Proteomes" id="UP000078532">
    <property type="component" value="Unassembled WGS sequence"/>
</dbReference>
<reference evidence="6 7" key="1">
    <citation type="submission" date="2016-04" db="EMBL/GenBank/DDBJ databases">
        <authorList>
            <person name="Evans L.H."/>
            <person name="Alamgir A."/>
            <person name="Owens N."/>
            <person name="Weber N.D."/>
            <person name="Virtaneva K."/>
            <person name="Barbian K."/>
            <person name="Babar A."/>
            <person name="Rosenke K."/>
        </authorList>
    </citation>
    <scope>NUCLEOTIDE SEQUENCE [LARGE SCALE GENOMIC DNA]</scope>
    <source>
        <strain evidence="6 7">LMa1</strain>
    </source>
</reference>
<proteinExistence type="inferred from homology"/>
<dbReference type="AlphaFoldDB" id="A0A1B7LET7"/>
<evidence type="ECO:0000313" key="6">
    <source>
        <dbReference type="EMBL" id="OAT81782.1"/>
    </source>
</evidence>
<dbReference type="GO" id="GO:0030170">
    <property type="term" value="F:pyridoxal phosphate binding"/>
    <property type="evidence" value="ECO:0007669"/>
    <property type="project" value="UniProtKB-UniRule"/>
</dbReference>
<comment type="similarity">
    <text evidence="2 4">Belongs to the pyridoxal phosphate-binding protein YggS/PROSC family.</text>
</comment>
<dbReference type="HAMAP" id="MF_02087">
    <property type="entry name" value="PLP_homeostasis"/>
    <property type="match status" value="1"/>
</dbReference>
<protein>
    <recommendedName>
        <fullName evidence="2">Pyridoxal phosphate homeostasis protein</fullName>
        <shortName evidence="2">PLP homeostasis protein</shortName>
    </recommendedName>
</protein>
<dbReference type="PIRSF" id="PIRSF004848">
    <property type="entry name" value="YBL036c_PLPDEIII"/>
    <property type="match status" value="1"/>
</dbReference>
<keyword evidence="1 2" id="KW-0663">Pyridoxal phosphate</keyword>
<evidence type="ECO:0000313" key="7">
    <source>
        <dbReference type="Proteomes" id="UP000078532"/>
    </source>
</evidence>
<dbReference type="InterPro" id="IPR029066">
    <property type="entry name" value="PLP-binding_barrel"/>
</dbReference>
<feature type="domain" description="Alanine racemase N-terminal" evidence="5">
    <location>
        <begin position="8"/>
        <end position="226"/>
    </location>
</feature>
<dbReference type="Pfam" id="PF01168">
    <property type="entry name" value="Ala_racemase_N"/>
    <property type="match status" value="1"/>
</dbReference>
<gene>
    <name evidence="6" type="ORF">A6M21_10305</name>
</gene>
<comment type="caution">
    <text evidence="6">The sequence shown here is derived from an EMBL/GenBank/DDBJ whole genome shotgun (WGS) entry which is preliminary data.</text>
</comment>
<dbReference type="InterPro" id="IPR011078">
    <property type="entry name" value="PyrdxlP_homeostasis"/>
</dbReference>
<evidence type="ECO:0000256" key="4">
    <source>
        <dbReference type="RuleBase" id="RU004514"/>
    </source>
</evidence>
<dbReference type="PANTHER" id="PTHR10146:SF14">
    <property type="entry name" value="PYRIDOXAL PHOSPHATE HOMEOSTASIS PROTEIN"/>
    <property type="match status" value="1"/>
</dbReference>
<dbReference type="PANTHER" id="PTHR10146">
    <property type="entry name" value="PROLINE SYNTHETASE CO-TRANSCRIBED BACTERIAL HOMOLOG PROTEIN"/>
    <property type="match status" value="1"/>
</dbReference>
<keyword evidence="7" id="KW-1185">Reference proteome</keyword>
<dbReference type="Gene3D" id="3.20.20.10">
    <property type="entry name" value="Alanine racemase"/>
    <property type="match status" value="1"/>
</dbReference>
<dbReference type="NCBIfam" id="TIGR00044">
    <property type="entry name" value="YggS family pyridoxal phosphate-dependent enzyme"/>
    <property type="match status" value="1"/>
</dbReference>
<dbReference type="InterPro" id="IPR001608">
    <property type="entry name" value="Ala_racemase_N"/>
</dbReference>
<dbReference type="EMBL" id="LYVF01000158">
    <property type="protein sequence ID" value="OAT81782.1"/>
    <property type="molecule type" value="Genomic_DNA"/>
</dbReference>
<dbReference type="OrthoDB" id="9804072at2"/>
<organism evidence="6 7">
    <name type="scientific">Desulfotomaculum copahuensis</name>
    <dbReference type="NCBI Taxonomy" id="1838280"/>
    <lineage>
        <taxon>Bacteria</taxon>
        <taxon>Bacillati</taxon>
        <taxon>Bacillota</taxon>
        <taxon>Clostridia</taxon>
        <taxon>Eubacteriales</taxon>
        <taxon>Desulfotomaculaceae</taxon>
        <taxon>Desulfotomaculum</taxon>
    </lineage>
</organism>
<comment type="cofactor">
    <cofactor evidence="3">
        <name>pyridoxal 5'-phosphate</name>
        <dbReference type="ChEBI" id="CHEBI:597326"/>
    </cofactor>
</comment>
<name>A0A1B7LET7_9FIRM</name>
<evidence type="ECO:0000259" key="5">
    <source>
        <dbReference type="Pfam" id="PF01168"/>
    </source>
</evidence>
<evidence type="ECO:0000256" key="2">
    <source>
        <dbReference type="HAMAP-Rule" id="MF_02087"/>
    </source>
</evidence>
<dbReference type="SUPFAM" id="SSF51419">
    <property type="entry name" value="PLP-binding barrel"/>
    <property type="match status" value="1"/>
</dbReference>
<evidence type="ECO:0000256" key="1">
    <source>
        <dbReference type="ARBA" id="ARBA00022898"/>
    </source>
</evidence>
<dbReference type="RefSeq" id="WP_066668265.1">
    <property type="nucleotide sequence ID" value="NZ_LYVF01000158.1"/>
</dbReference>
<evidence type="ECO:0000256" key="3">
    <source>
        <dbReference type="PIRSR" id="PIRSR004848-1"/>
    </source>
</evidence>
<comment type="function">
    <text evidence="2">Pyridoxal 5'-phosphate (PLP)-binding protein, which is involved in PLP homeostasis.</text>
</comment>